<dbReference type="OrthoDB" id="1022638at2759"/>
<accession>A0A8K0PKL7</accession>
<organism evidence="1 2">
    <name type="scientific">Elsinoe batatas</name>
    <dbReference type="NCBI Taxonomy" id="2601811"/>
    <lineage>
        <taxon>Eukaryota</taxon>
        <taxon>Fungi</taxon>
        <taxon>Dikarya</taxon>
        <taxon>Ascomycota</taxon>
        <taxon>Pezizomycotina</taxon>
        <taxon>Dothideomycetes</taxon>
        <taxon>Dothideomycetidae</taxon>
        <taxon>Myriangiales</taxon>
        <taxon>Elsinoaceae</taxon>
        <taxon>Elsinoe</taxon>
    </lineage>
</organism>
<reference evidence="1" key="1">
    <citation type="submission" date="2021-07" db="EMBL/GenBank/DDBJ databases">
        <title>Elsinoe batatas strain:CRI-CJ2 Genome sequencing and assembly.</title>
        <authorList>
            <person name="Huang L."/>
        </authorList>
    </citation>
    <scope>NUCLEOTIDE SEQUENCE</scope>
    <source>
        <strain evidence="1">CRI-CJ2</strain>
    </source>
</reference>
<evidence type="ECO:0000313" key="1">
    <source>
        <dbReference type="EMBL" id="KAG8631652.1"/>
    </source>
</evidence>
<comment type="caution">
    <text evidence="1">The sequence shown here is derived from an EMBL/GenBank/DDBJ whole genome shotgun (WGS) entry which is preliminary data.</text>
</comment>
<dbReference type="Proteomes" id="UP000809789">
    <property type="component" value="Unassembled WGS sequence"/>
</dbReference>
<name>A0A8K0PKL7_9PEZI</name>
<dbReference type="PANTHER" id="PTHR47843">
    <property type="entry name" value="BTB DOMAIN-CONTAINING PROTEIN-RELATED"/>
    <property type="match status" value="1"/>
</dbReference>
<dbReference type="EMBL" id="JAESVG020000001">
    <property type="protein sequence ID" value="KAG8631652.1"/>
    <property type="molecule type" value="Genomic_DNA"/>
</dbReference>
<proteinExistence type="predicted"/>
<dbReference type="Gene3D" id="3.30.710.10">
    <property type="entry name" value="Potassium Channel Kv1.1, Chain A"/>
    <property type="match status" value="1"/>
</dbReference>
<dbReference type="PANTHER" id="PTHR47843:SF2">
    <property type="entry name" value="BTB DOMAIN-CONTAINING PROTEIN"/>
    <property type="match status" value="1"/>
</dbReference>
<dbReference type="AlphaFoldDB" id="A0A8K0PKL7"/>
<keyword evidence="2" id="KW-1185">Reference proteome</keyword>
<protein>
    <recommendedName>
        <fullName evidence="3">BTB domain-containing protein</fullName>
    </recommendedName>
</protein>
<dbReference type="CDD" id="cd18186">
    <property type="entry name" value="BTB_POZ_ZBTB_KLHL-like"/>
    <property type="match status" value="1"/>
</dbReference>
<evidence type="ECO:0008006" key="3">
    <source>
        <dbReference type="Google" id="ProtNLM"/>
    </source>
</evidence>
<gene>
    <name evidence="1" type="ORF">KVT40_000792</name>
</gene>
<sequence>MWFSRLQYRHARLPDDKGPSQRPGLPSKNAAADYSQSFFGDVVTILVGPRQTKFCVSSIVLKHSSPFFEAALSSNWDRDQSGIIKLPEETPIAFEVFLRHAMASHTSSRPQVGALTLASRFTFWLTSRRIFEDTREDCPMQNLVADWICLADGDFDDLNLIMQHVAGAVAAVEKARSVTLFPRHGITDKRRGLWTQRCYWEHGGYKLAGRKVDSVIPAISLQGVAVS</sequence>
<evidence type="ECO:0000313" key="2">
    <source>
        <dbReference type="Proteomes" id="UP000809789"/>
    </source>
</evidence>
<dbReference type="InterPro" id="IPR011333">
    <property type="entry name" value="SKP1/BTB/POZ_sf"/>
</dbReference>
<dbReference type="SUPFAM" id="SSF54695">
    <property type="entry name" value="POZ domain"/>
    <property type="match status" value="1"/>
</dbReference>